<organism evidence="2 3">
    <name type="scientific">Blautia faecicola</name>
    <dbReference type="NCBI Taxonomy" id="2509240"/>
    <lineage>
        <taxon>Bacteria</taxon>
        <taxon>Bacillati</taxon>
        <taxon>Bacillota</taxon>
        <taxon>Clostridia</taxon>
        <taxon>Lachnospirales</taxon>
        <taxon>Lachnospiraceae</taxon>
        <taxon>Blautia</taxon>
    </lineage>
</organism>
<keyword evidence="1" id="KW-0812">Transmembrane</keyword>
<dbReference type="InterPro" id="IPR046690">
    <property type="entry name" value="DUF6560"/>
</dbReference>
<feature type="transmembrane region" description="Helical" evidence="1">
    <location>
        <begin position="51"/>
        <end position="69"/>
    </location>
</feature>
<reference evidence="2 3" key="1">
    <citation type="submission" date="2019-01" db="EMBL/GenBank/DDBJ databases">
        <title>Blautia sp. nov. KGMB01111 isolated human feces.</title>
        <authorList>
            <person name="Park J.-E."/>
            <person name="Kim J.-S."/>
            <person name="Park S.-H."/>
        </authorList>
    </citation>
    <scope>NUCLEOTIDE SEQUENCE [LARGE SCALE GENOMIC DNA]</scope>
    <source>
        <strain evidence="2 3">KGMB01111</strain>
    </source>
</reference>
<sequence>MAASHNDSHYIVRVPSALKYVYMIMFFMGILLFFVFLLFKIKGNVTVTMGHLWFALIFAGIGLLIMIWATRWSIQVNESEIEVYRMFHKKTELSISNIGNVEIGKKEEIVIFDEKGKKIITVDGLSENYDYFIKSLRAYGKLK</sequence>
<accession>A0A4Q1RD94</accession>
<gene>
    <name evidence="2" type="ORF">ETP43_16680</name>
</gene>
<proteinExistence type="predicted"/>
<name>A0A4Q1RD94_9FIRM</name>
<evidence type="ECO:0000313" key="2">
    <source>
        <dbReference type="EMBL" id="RXS72613.1"/>
    </source>
</evidence>
<feature type="transmembrane region" description="Helical" evidence="1">
    <location>
        <begin position="20"/>
        <end position="39"/>
    </location>
</feature>
<keyword evidence="3" id="KW-1185">Reference proteome</keyword>
<dbReference type="Proteomes" id="UP000290106">
    <property type="component" value="Unassembled WGS sequence"/>
</dbReference>
<protein>
    <submittedName>
        <fullName evidence="2">Uncharacterized protein</fullName>
    </submittedName>
</protein>
<dbReference type="AlphaFoldDB" id="A0A4Q1RD94"/>
<evidence type="ECO:0000313" key="3">
    <source>
        <dbReference type="Proteomes" id="UP000290106"/>
    </source>
</evidence>
<evidence type="ECO:0000256" key="1">
    <source>
        <dbReference type="SAM" id="Phobius"/>
    </source>
</evidence>
<dbReference type="EMBL" id="SDKC01000002">
    <property type="protein sequence ID" value="RXS72613.1"/>
    <property type="molecule type" value="Genomic_DNA"/>
</dbReference>
<comment type="caution">
    <text evidence="2">The sequence shown here is derived from an EMBL/GenBank/DDBJ whole genome shotgun (WGS) entry which is preliminary data.</text>
</comment>
<dbReference type="OrthoDB" id="9906667at2"/>
<keyword evidence="1" id="KW-1133">Transmembrane helix</keyword>
<dbReference type="Pfam" id="PF20197">
    <property type="entry name" value="DUF6560"/>
    <property type="match status" value="1"/>
</dbReference>
<keyword evidence="1" id="KW-0472">Membrane</keyword>
<dbReference type="RefSeq" id="WP_129259728.1">
    <property type="nucleotide sequence ID" value="NZ_SDKC01000002.1"/>
</dbReference>